<evidence type="ECO:0000259" key="3">
    <source>
        <dbReference type="PROSITE" id="PS50405"/>
    </source>
</evidence>
<gene>
    <name evidence="4" type="ORF">GCM10010990_25950</name>
</gene>
<evidence type="ECO:0000313" key="4">
    <source>
        <dbReference type="EMBL" id="GGD75124.1"/>
    </source>
</evidence>
<dbReference type="SUPFAM" id="SSF47616">
    <property type="entry name" value="GST C-terminal domain-like"/>
    <property type="match status" value="1"/>
</dbReference>
<name>A0A916Z445_9SPHN</name>
<dbReference type="InterPro" id="IPR036282">
    <property type="entry name" value="Glutathione-S-Trfase_C_sf"/>
</dbReference>
<dbReference type="InterPro" id="IPR036249">
    <property type="entry name" value="Thioredoxin-like_sf"/>
</dbReference>
<reference evidence="4" key="2">
    <citation type="submission" date="2020-09" db="EMBL/GenBank/DDBJ databases">
        <authorList>
            <person name="Sun Q."/>
            <person name="Zhou Y."/>
        </authorList>
    </citation>
    <scope>NUCLEOTIDE SEQUENCE</scope>
    <source>
        <strain evidence="4">CGMCC 1.15360</strain>
    </source>
</reference>
<dbReference type="InterPro" id="IPR004046">
    <property type="entry name" value="GST_C"/>
</dbReference>
<dbReference type="InterPro" id="IPR040079">
    <property type="entry name" value="Glutathione_S-Trfase"/>
</dbReference>
<dbReference type="SFLD" id="SFLDG00358">
    <property type="entry name" value="Main_(cytGST)"/>
    <property type="match status" value="1"/>
</dbReference>
<dbReference type="SUPFAM" id="SSF52833">
    <property type="entry name" value="Thioredoxin-like"/>
    <property type="match status" value="1"/>
</dbReference>
<dbReference type="PANTHER" id="PTHR44051:SF8">
    <property type="entry name" value="GLUTATHIONE S-TRANSFERASE GSTA"/>
    <property type="match status" value="1"/>
</dbReference>
<dbReference type="SFLD" id="SFLDG01151">
    <property type="entry name" value="Main.2:_Nu-like"/>
    <property type="match status" value="1"/>
</dbReference>
<comment type="caution">
    <text evidence="4">The sequence shown here is derived from an EMBL/GenBank/DDBJ whole genome shotgun (WGS) entry which is preliminary data.</text>
</comment>
<keyword evidence="5" id="KW-1185">Reference proteome</keyword>
<evidence type="ECO:0000313" key="5">
    <source>
        <dbReference type="Proteomes" id="UP000612349"/>
    </source>
</evidence>
<dbReference type="Gene3D" id="3.40.30.10">
    <property type="entry name" value="Glutaredoxin"/>
    <property type="match status" value="1"/>
</dbReference>
<dbReference type="AlphaFoldDB" id="A0A916Z445"/>
<dbReference type="SFLD" id="SFLDS00019">
    <property type="entry name" value="Glutathione_Transferase_(cytos"/>
    <property type="match status" value="1"/>
</dbReference>
<proteinExistence type="inferred from homology"/>
<sequence length="236" mass="26398">MIELHGNITPNPQKVVILLEELGVPYRIVGYDLLAGAHFTPEFARINPNFKVPAIVDHAPAVGGEPIAVFESCAILQYLADKEGRFLPSDPRGRSAVTQWLFWQAAGLGPMLGQAGHFLRYAPEQIEYAIKRYTNEGTRLLRVMEARLQDNEFLAGDYSIADIACWPWITAGAGDLSDFPAIARWKETLDERPAYARVLHGDAAIPPEMLKKRMRLTPEQWSNAFGERLLEAPCQQ</sequence>
<dbReference type="PROSITE" id="PS50405">
    <property type="entry name" value="GST_CTER"/>
    <property type="match status" value="1"/>
</dbReference>
<dbReference type="Proteomes" id="UP000612349">
    <property type="component" value="Unassembled WGS sequence"/>
</dbReference>
<dbReference type="OrthoDB" id="9803562at2"/>
<dbReference type="Gene3D" id="1.20.1050.10">
    <property type="match status" value="1"/>
</dbReference>
<dbReference type="CDD" id="cd03048">
    <property type="entry name" value="GST_N_Ure2p_like"/>
    <property type="match status" value="1"/>
</dbReference>
<reference evidence="4" key="1">
    <citation type="journal article" date="2014" name="Int. J. Syst. Evol. Microbiol.">
        <title>Complete genome sequence of Corynebacterium casei LMG S-19264T (=DSM 44701T), isolated from a smear-ripened cheese.</title>
        <authorList>
            <consortium name="US DOE Joint Genome Institute (JGI-PGF)"/>
            <person name="Walter F."/>
            <person name="Albersmeier A."/>
            <person name="Kalinowski J."/>
            <person name="Ruckert C."/>
        </authorList>
    </citation>
    <scope>NUCLEOTIDE SEQUENCE</scope>
    <source>
        <strain evidence="4">CGMCC 1.15360</strain>
    </source>
</reference>
<dbReference type="Pfam" id="PF00043">
    <property type="entry name" value="GST_C"/>
    <property type="match status" value="1"/>
</dbReference>
<organism evidence="4 5">
    <name type="scientific">Croceicoccus mobilis</name>
    <dbReference type="NCBI Taxonomy" id="1703339"/>
    <lineage>
        <taxon>Bacteria</taxon>
        <taxon>Pseudomonadati</taxon>
        <taxon>Pseudomonadota</taxon>
        <taxon>Alphaproteobacteria</taxon>
        <taxon>Sphingomonadales</taxon>
        <taxon>Erythrobacteraceae</taxon>
        <taxon>Croceicoccus</taxon>
    </lineage>
</organism>
<comment type="similarity">
    <text evidence="1">Belongs to the GST superfamily.</text>
</comment>
<evidence type="ECO:0000256" key="1">
    <source>
        <dbReference type="RuleBase" id="RU003494"/>
    </source>
</evidence>
<feature type="domain" description="GST N-terminal" evidence="2">
    <location>
        <begin position="1"/>
        <end position="87"/>
    </location>
</feature>
<dbReference type="PROSITE" id="PS50404">
    <property type="entry name" value="GST_NTER"/>
    <property type="match status" value="1"/>
</dbReference>
<protein>
    <submittedName>
        <fullName evidence="4">Thiol:disulfide oxidoreductase</fullName>
    </submittedName>
</protein>
<feature type="domain" description="GST C-terminal" evidence="3">
    <location>
        <begin position="90"/>
        <end position="209"/>
    </location>
</feature>
<dbReference type="InterPro" id="IPR010987">
    <property type="entry name" value="Glutathione-S-Trfase_C-like"/>
</dbReference>
<dbReference type="InterPro" id="IPR004045">
    <property type="entry name" value="Glutathione_S-Trfase_N"/>
</dbReference>
<dbReference type="Pfam" id="PF02798">
    <property type="entry name" value="GST_N"/>
    <property type="match status" value="1"/>
</dbReference>
<accession>A0A916Z445</accession>
<dbReference type="EMBL" id="BMIP01000006">
    <property type="protein sequence ID" value="GGD75124.1"/>
    <property type="molecule type" value="Genomic_DNA"/>
</dbReference>
<evidence type="ECO:0000259" key="2">
    <source>
        <dbReference type="PROSITE" id="PS50404"/>
    </source>
</evidence>
<dbReference type="PANTHER" id="PTHR44051">
    <property type="entry name" value="GLUTATHIONE S-TRANSFERASE-RELATED"/>
    <property type="match status" value="1"/>
</dbReference>